<sequence length="165" mass="19794">MLPNDISLLEAIRKGDEQAFERPFKSYYPRLTGYATRFVEDRETAHDIVQECFLKFWEKRNLLSSLSITSLLFAMVRNACLNHLKHFCIVEKHKLEYLAKFDGEERLYHADFKYQTDERLLYDELQEQIKVVMEKLLKRCREVFLMSRFEGLKNMEIAEKLRIST</sequence>
<keyword evidence="3" id="KW-0731">Sigma factor</keyword>
<reference key="1">
    <citation type="submission" date="2010-11" db="EMBL/GenBank/DDBJ databases">
        <title>The complete genome of Bacteroides helcogenes P 36-108.</title>
        <authorList>
            <consortium name="US DOE Joint Genome Institute (JGI-PGF)"/>
            <person name="Lucas S."/>
            <person name="Copeland A."/>
            <person name="Lapidus A."/>
            <person name="Bruce D."/>
            <person name="Goodwin L."/>
            <person name="Pitluck S."/>
            <person name="Kyrpides N."/>
            <person name="Mavromatis K."/>
            <person name="Ivanova N."/>
            <person name="Zeytun A."/>
            <person name="Brettin T."/>
            <person name="Detter J.C."/>
            <person name="Tapia R."/>
            <person name="Han C."/>
            <person name="Land M."/>
            <person name="Hauser L."/>
            <person name="Markowitz V."/>
            <person name="Cheng J.-F."/>
            <person name="Hugenholtz P."/>
            <person name="Woyke T."/>
            <person name="Wu D."/>
            <person name="Gronow S."/>
            <person name="Wellnitz S."/>
            <person name="Brambilla E."/>
            <person name="Klenk H.-P."/>
            <person name="Eisen J.A."/>
        </authorList>
    </citation>
    <scope>NUCLEOTIDE SEQUENCE</scope>
    <source>
        <strain>P 36-108</strain>
    </source>
</reference>
<dbReference type="Gene3D" id="1.10.10.10">
    <property type="entry name" value="Winged helix-like DNA-binding domain superfamily/Winged helix DNA-binding domain"/>
    <property type="match status" value="1"/>
</dbReference>
<evidence type="ECO:0000313" key="7">
    <source>
        <dbReference type="EMBL" id="ADV44931.1"/>
    </source>
</evidence>
<dbReference type="KEGG" id="bhl:Bache_2998"/>
<dbReference type="GO" id="GO:0016987">
    <property type="term" value="F:sigma factor activity"/>
    <property type="evidence" value="ECO:0007669"/>
    <property type="project" value="UniProtKB-KW"/>
</dbReference>
<accession>E6SPV2</accession>
<dbReference type="InterPro" id="IPR014284">
    <property type="entry name" value="RNA_pol_sigma-70_dom"/>
</dbReference>
<dbReference type="InterPro" id="IPR007627">
    <property type="entry name" value="RNA_pol_sigma70_r2"/>
</dbReference>
<keyword evidence="2" id="KW-0805">Transcription regulation</keyword>
<feature type="domain" description="RNA polymerase sigma factor 70 region 4 type 2" evidence="6">
    <location>
        <begin position="127"/>
        <end position="164"/>
    </location>
</feature>
<dbReference type="PANTHER" id="PTHR43133">
    <property type="entry name" value="RNA POLYMERASE ECF-TYPE SIGMA FACTO"/>
    <property type="match status" value="1"/>
</dbReference>
<dbReference type="HOGENOM" id="CLU_047691_4_0_10"/>
<dbReference type="InterPro" id="IPR014327">
    <property type="entry name" value="RNA_pol_sigma70_bacteroid"/>
</dbReference>
<dbReference type="eggNOG" id="COG1595">
    <property type="taxonomic scope" value="Bacteria"/>
</dbReference>
<dbReference type="PATRIC" id="fig|693979.3.peg.3141"/>
<dbReference type="Gene3D" id="1.10.1740.10">
    <property type="match status" value="1"/>
</dbReference>
<dbReference type="GO" id="GO:0006352">
    <property type="term" value="P:DNA-templated transcription initiation"/>
    <property type="evidence" value="ECO:0007669"/>
    <property type="project" value="InterPro"/>
</dbReference>
<dbReference type="GO" id="GO:0003677">
    <property type="term" value="F:DNA binding"/>
    <property type="evidence" value="ECO:0007669"/>
    <property type="project" value="InterPro"/>
</dbReference>
<gene>
    <name evidence="7" type="ordered locus">Bache_2998</name>
</gene>
<evidence type="ECO:0000256" key="2">
    <source>
        <dbReference type="ARBA" id="ARBA00023015"/>
    </source>
</evidence>
<dbReference type="NCBIfam" id="TIGR02937">
    <property type="entry name" value="sigma70-ECF"/>
    <property type="match status" value="1"/>
</dbReference>
<dbReference type="PANTHER" id="PTHR43133:SF46">
    <property type="entry name" value="RNA POLYMERASE SIGMA-70 FACTOR ECF SUBFAMILY"/>
    <property type="match status" value="1"/>
</dbReference>
<keyword evidence="8" id="KW-1185">Reference proteome</keyword>
<evidence type="ECO:0000313" key="8">
    <source>
        <dbReference type="Proteomes" id="UP000008630"/>
    </source>
</evidence>
<reference evidence="7 8" key="2">
    <citation type="journal article" date="2011" name="Stand. Genomic Sci.">
        <title>Complete genome sequence of Bacteroides helcogenes type strain (P 36-108).</title>
        <authorList>
            <person name="Pati A."/>
            <person name="Gronow S."/>
            <person name="Zeytun A."/>
            <person name="Lapidus A."/>
            <person name="Nolan M."/>
            <person name="Hammon N."/>
            <person name="Deshpande S."/>
            <person name="Cheng J.F."/>
            <person name="Tapia R."/>
            <person name="Han C."/>
            <person name="Goodwin L."/>
            <person name="Pitluck S."/>
            <person name="Liolios K."/>
            <person name="Pagani I."/>
            <person name="Ivanova N."/>
            <person name="Mavromatis K."/>
            <person name="Chen A."/>
            <person name="Palaniappan K."/>
            <person name="Land M."/>
            <person name="Hauser L."/>
            <person name="Chang Y.J."/>
            <person name="Jeffries C.D."/>
            <person name="Detter J.C."/>
            <person name="Brambilla E."/>
            <person name="Rohde M."/>
            <person name="Goker M."/>
            <person name="Woyke T."/>
            <person name="Bristow J."/>
            <person name="Eisen J.A."/>
            <person name="Markowitz V."/>
            <person name="Hugenholtz P."/>
            <person name="Kyrpides N.C."/>
            <person name="Klenk H.P."/>
            <person name="Lucas S."/>
        </authorList>
    </citation>
    <scope>NUCLEOTIDE SEQUENCE [LARGE SCALE GENOMIC DNA]</scope>
    <source>
        <strain evidence="8">ATCC 35417 / DSM 20613 / JCM 6297 / CCUG 15421 / P 36-108</strain>
    </source>
</reference>
<dbReference type="NCBIfam" id="TIGR02985">
    <property type="entry name" value="Sig70_bacteroi1"/>
    <property type="match status" value="1"/>
</dbReference>
<evidence type="ECO:0000259" key="5">
    <source>
        <dbReference type="Pfam" id="PF04542"/>
    </source>
</evidence>
<dbReference type="InterPro" id="IPR013325">
    <property type="entry name" value="RNA_pol_sigma_r2"/>
</dbReference>
<evidence type="ECO:0000256" key="3">
    <source>
        <dbReference type="ARBA" id="ARBA00023082"/>
    </source>
</evidence>
<dbReference type="STRING" id="693979.Bache_2998"/>
<dbReference type="InterPro" id="IPR039425">
    <property type="entry name" value="RNA_pol_sigma-70-like"/>
</dbReference>
<name>E6SPV2_BACT6</name>
<dbReference type="SUPFAM" id="SSF88659">
    <property type="entry name" value="Sigma3 and sigma4 domains of RNA polymerase sigma factors"/>
    <property type="match status" value="1"/>
</dbReference>
<dbReference type="Pfam" id="PF08281">
    <property type="entry name" value="Sigma70_r4_2"/>
    <property type="match status" value="1"/>
</dbReference>
<evidence type="ECO:0000259" key="6">
    <source>
        <dbReference type="Pfam" id="PF08281"/>
    </source>
</evidence>
<comment type="similarity">
    <text evidence="1">Belongs to the sigma-70 factor family. ECF subfamily.</text>
</comment>
<dbReference type="Proteomes" id="UP000008630">
    <property type="component" value="Chromosome"/>
</dbReference>
<feature type="domain" description="RNA polymerase sigma-70 region 2" evidence="5">
    <location>
        <begin position="24"/>
        <end position="85"/>
    </location>
</feature>
<dbReference type="InterPro" id="IPR013324">
    <property type="entry name" value="RNA_pol_sigma_r3/r4-like"/>
</dbReference>
<dbReference type="InterPro" id="IPR036388">
    <property type="entry name" value="WH-like_DNA-bd_sf"/>
</dbReference>
<evidence type="ECO:0000256" key="4">
    <source>
        <dbReference type="ARBA" id="ARBA00023163"/>
    </source>
</evidence>
<dbReference type="InterPro" id="IPR013249">
    <property type="entry name" value="RNA_pol_sigma70_r4_t2"/>
</dbReference>
<evidence type="ECO:0000256" key="1">
    <source>
        <dbReference type="ARBA" id="ARBA00010641"/>
    </source>
</evidence>
<dbReference type="SUPFAM" id="SSF88946">
    <property type="entry name" value="Sigma2 domain of RNA polymerase sigma factors"/>
    <property type="match status" value="1"/>
</dbReference>
<proteinExistence type="inferred from homology"/>
<organism evidence="7 8">
    <name type="scientific">Bacteroides helcogenes (strain ATCC 35417 / DSM 20613 / JCM 6297 / CCUG 15421 / P 36-108)</name>
    <dbReference type="NCBI Taxonomy" id="693979"/>
    <lineage>
        <taxon>Bacteria</taxon>
        <taxon>Pseudomonadati</taxon>
        <taxon>Bacteroidota</taxon>
        <taxon>Bacteroidia</taxon>
        <taxon>Bacteroidales</taxon>
        <taxon>Bacteroidaceae</taxon>
        <taxon>Bacteroides</taxon>
    </lineage>
</organism>
<dbReference type="EMBL" id="CP002352">
    <property type="protein sequence ID" value="ADV44931.1"/>
    <property type="molecule type" value="Genomic_DNA"/>
</dbReference>
<protein>
    <submittedName>
        <fullName evidence="7">RNA polymerase, sigma-24 subunit, ECF subfamily</fullName>
    </submittedName>
</protein>
<dbReference type="AlphaFoldDB" id="E6SPV2"/>
<keyword evidence="4" id="KW-0804">Transcription</keyword>
<dbReference type="Pfam" id="PF04542">
    <property type="entry name" value="Sigma70_r2"/>
    <property type="match status" value="1"/>
</dbReference>